<feature type="domain" description="FIST C-domain" evidence="2">
    <location>
        <begin position="213"/>
        <end position="357"/>
    </location>
</feature>
<dbReference type="PANTHER" id="PTHR40252">
    <property type="entry name" value="BLR0328 PROTEIN"/>
    <property type="match status" value="1"/>
</dbReference>
<dbReference type="SMART" id="SM00897">
    <property type="entry name" value="FIST"/>
    <property type="match status" value="1"/>
</dbReference>
<dbReference type="EMBL" id="JBEWLZ010000021">
    <property type="protein sequence ID" value="MET1492098.1"/>
    <property type="molecule type" value="Genomic_DNA"/>
</dbReference>
<dbReference type="Pfam" id="PF08495">
    <property type="entry name" value="FIST"/>
    <property type="match status" value="1"/>
</dbReference>
<feature type="domain" description="FIST" evidence="1">
    <location>
        <begin position="29"/>
        <end position="212"/>
    </location>
</feature>
<evidence type="ECO:0000259" key="2">
    <source>
        <dbReference type="SMART" id="SM01204"/>
    </source>
</evidence>
<accession>A0ABV2CWF3</accession>
<proteinExistence type="predicted"/>
<dbReference type="SMART" id="SM01204">
    <property type="entry name" value="FIST_C"/>
    <property type="match status" value="1"/>
</dbReference>
<dbReference type="Pfam" id="PF10442">
    <property type="entry name" value="FIST_C"/>
    <property type="match status" value="1"/>
</dbReference>
<reference evidence="3 4" key="1">
    <citation type="submission" date="2024-07" db="EMBL/GenBank/DDBJ databases">
        <title>Uliginosibacterium paludis KCTC:42655.</title>
        <authorList>
            <person name="Kim M.K."/>
        </authorList>
    </citation>
    <scope>NUCLEOTIDE SEQUENCE [LARGE SCALE GENOMIC DNA]</scope>
    <source>
        <strain evidence="3 4">KCTC 42655</strain>
    </source>
</reference>
<dbReference type="InterPro" id="IPR019494">
    <property type="entry name" value="FIST_C"/>
</dbReference>
<dbReference type="RefSeq" id="WP_345927953.1">
    <property type="nucleotide sequence ID" value="NZ_JBDIVF010000005.1"/>
</dbReference>
<comment type="caution">
    <text evidence="3">The sequence shown here is derived from an EMBL/GenBank/DDBJ whole genome shotgun (WGS) entry which is preliminary data.</text>
</comment>
<gene>
    <name evidence="3" type="ORF">ABVT11_19835</name>
</gene>
<dbReference type="PANTHER" id="PTHR40252:SF2">
    <property type="entry name" value="BLR0328 PROTEIN"/>
    <property type="match status" value="1"/>
</dbReference>
<keyword evidence="4" id="KW-1185">Reference proteome</keyword>
<protein>
    <submittedName>
        <fullName evidence="3">FIST C-terminal domain-containing protein</fullName>
    </submittedName>
</protein>
<sequence length="384" mass="40034">MLIDVPVFIDDADMLRVQEAIDAFLARGAQSLLILAAEDSGQNLAGWNSLLRALPVPVFGGVFPRVLFAGQAHACGVLIVALSCRAEVCIVADPDGVASAREALHEALQALRTARTVMLWVDGLSAHIETLISEVYDVLGAGPAFLGGGAGSTRLCAEPCLFSARGVTGGAQIVGLPVALGLGVRHGWEPVAGPFLVSSVSGCRIQGLDFRPALEVYREEVRRLSGQMVDPANFFSTARAFPLGLERMDGSFIVRDPVRAEGDSVVCIGEVPAQSALHILHGRPAALMKASEGACQDALDSGVQPAAALLVDCLSRALHLDAVHEGQAAIITQFLSRSCGAPVPVFGVLSLGEIASEGAGCLEFHNKTFVLGLIPHAGTQPDPT</sequence>
<evidence type="ECO:0000313" key="4">
    <source>
        <dbReference type="Proteomes" id="UP001548590"/>
    </source>
</evidence>
<evidence type="ECO:0000259" key="1">
    <source>
        <dbReference type="SMART" id="SM00897"/>
    </source>
</evidence>
<name>A0ABV2CWF3_9RHOO</name>
<dbReference type="Proteomes" id="UP001548590">
    <property type="component" value="Unassembled WGS sequence"/>
</dbReference>
<organism evidence="3 4">
    <name type="scientific">Uliginosibacterium paludis</name>
    <dbReference type="NCBI Taxonomy" id="1615952"/>
    <lineage>
        <taxon>Bacteria</taxon>
        <taxon>Pseudomonadati</taxon>
        <taxon>Pseudomonadota</taxon>
        <taxon>Betaproteobacteria</taxon>
        <taxon>Rhodocyclales</taxon>
        <taxon>Zoogloeaceae</taxon>
        <taxon>Uliginosibacterium</taxon>
    </lineage>
</organism>
<evidence type="ECO:0000313" key="3">
    <source>
        <dbReference type="EMBL" id="MET1492098.1"/>
    </source>
</evidence>
<dbReference type="InterPro" id="IPR013702">
    <property type="entry name" value="FIST_domain_N"/>
</dbReference>